<dbReference type="EMBL" id="FXYH01000002">
    <property type="protein sequence ID" value="SMX36189.1"/>
    <property type="molecule type" value="Genomic_DNA"/>
</dbReference>
<gene>
    <name evidence="8" type="ORF">PEV8663_00729</name>
</gene>
<keyword evidence="9" id="KW-1185">Reference proteome</keyword>
<keyword evidence="5 7" id="KW-1133">Transmembrane helix</keyword>
<evidence type="ECO:0000256" key="2">
    <source>
        <dbReference type="ARBA" id="ARBA00005779"/>
    </source>
</evidence>
<feature type="transmembrane region" description="Helical" evidence="7">
    <location>
        <begin position="19"/>
        <end position="46"/>
    </location>
</feature>
<evidence type="ECO:0000256" key="7">
    <source>
        <dbReference type="SAM" id="Phobius"/>
    </source>
</evidence>
<sequence length="90" mass="9879">MAVAITQTTASNNGDTMEFLIAINIAELVGTIVYTALGMFLMWVTWKVLDWMTPFPIMKEIEEDQNIALAVVIGMLFISISIIIAAVIVS</sequence>
<dbReference type="AlphaFoldDB" id="A0A238JZW1"/>
<accession>A0A238JZW1</accession>
<dbReference type="Proteomes" id="UP000220836">
    <property type="component" value="Unassembled WGS sequence"/>
</dbReference>
<keyword evidence="3" id="KW-1003">Cell membrane</keyword>
<evidence type="ECO:0000313" key="8">
    <source>
        <dbReference type="EMBL" id="SMX36189.1"/>
    </source>
</evidence>
<name>A0A238JZW1_9RHOB</name>
<evidence type="ECO:0000313" key="9">
    <source>
        <dbReference type="Proteomes" id="UP000220836"/>
    </source>
</evidence>
<dbReference type="Pfam" id="PF03994">
    <property type="entry name" value="DUF350"/>
    <property type="match status" value="1"/>
</dbReference>
<comment type="similarity">
    <text evidence="2">Belongs to the UPF0719 family.</text>
</comment>
<feature type="transmembrane region" description="Helical" evidence="7">
    <location>
        <begin position="67"/>
        <end position="89"/>
    </location>
</feature>
<dbReference type="GO" id="GO:0005886">
    <property type="term" value="C:plasma membrane"/>
    <property type="evidence" value="ECO:0007669"/>
    <property type="project" value="UniProtKB-SubCell"/>
</dbReference>
<reference evidence="8 9" key="1">
    <citation type="submission" date="2017-05" db="EMBL/GenBank/DDBJ databases">
        <authorList>
            <person name="Song R."/>
            <person name="Chenine A.L."/>
            <person name="Ruprecht R.M."/>
        </authorList>
    </citation>
    <scope>NUCLEOTIDE SEQUENCE [LARGE SCALE GENOMIC DNA]</scope>
    <source>
        <strain evidence="8 9">CECT 8663</strain>
    </source>
</reference>
<evidence type="ECO:0000256" key="5">
    <source>
        <dbReference type="ARBA" id="ARBA00022989"/>
    </source>
</evidence>
<dbReference type="InterPro" id="IPR007140">
    <property type="entry name" value="DUF350"/>
</dbReference>
<evidence type="ECO:0000256" key="6">
    <source>
        <dbReference type="ARBA" id="ARBA00023136"/>
    </source>
</evidence>
<protein>
    <recommendedName>
        <fullName evidence="10">DUF350 domain-containing protein</fullName>
    </recommendedName>
</protein>
<evidence type="ECO:0000256" key="3">
    <source>
        <dbReference type="ARBA" id="ARBA00022475"/>
    </source>
</evidence>
<proteinExistence type="inferred from homology"/>
<organism evidence="8 9">
    <name type="scientific">Pelagimonas varians</name>
    <dbReference type="NCBI Taxonomy" id="696760"/>
    <lineage>
        <taxon>Bacteria</taxon>
        <taxon>Pseudomonadati</taxon>
        <taxon>Pseudomonadota</taxon>
        <taxon>Alphaproteobacteria</taxon>
        <taxon>Rhodobacterales</taxon>
        <taxon>Roseobacteraceae</taxon>
        <taxon>Pelagimonas</taxon>
    </lineage>
</organism>
<comment type="subcellular location">
    <subcellularLocation>
        <location evidence="1">Cell membrane</location>
        <topology evidence="1">Multi-pass membrane protein</topology>
    </subcellularLocation>
</comment>
<keyword evidence="4 7" id="KW-0812">Transmembrane</keyword>
<keyword evidence="6 7" id="KW-0472">Membrane</keyword>
<evidence type="ECO:0008006" key="10">
    <source>
        <dbReference type="Google" id="ProtNLM"/>
    </source>
</evidence>
<evidence type="ECO:0000256" key="1">
    <source>
        <dbReference type="ARBA" id="ARBA00004651"/>
    </source>
</evidence>
<evidence type="ECO:0000256" key="4">
    <source>
        <dbReference type="ARBA" id="ARBA00022692"/>
    </source>
</evidence>